<proteinExistence type="predicted"/>
<dbReference type="EMBL" id="GGEC01009489">
    <property type="protein sequence ID" value="MBW89972.1"/>
    <property type="molecule type" value="Transcribed_RNA"/>
</dbReference>
<reference evidence="1" key="1">
    <citation type="submission" date="2018-02" db="EMBL/GenBank/DDBJ databases">
        <title>Rhizophora mucronata_Transcriptome.</title>
        <authorList>
            <person name="Meera S.P."/>
            <person name="Sreeshan A."/>
            <person name="Augustine A."/>
        </authorList>
    </citation>
    <scope>NUCLEOTIDE SEQUENCE</scope>
    <source>
        <tissue evidence="1">Leaf</tissue>
    </source>
</reference>
<organism evidence="1">
    <name type="scientific">Rhizophora mucronata</name>
    <name type="common">Asiatic mangrove</name>
    <dbReference type="NCBI Taxonomy" id="61149"/>
    <lineage>
        <taxon>Eukaryota</taxon>
        <taxon>Viridiplantae</taxon>
        <taxon>Streptophyta</taxon>
        <taxon>Embryophyta</taxon>
        <taxon>Tracheophyta</taxon>
        <taxon>Spermatophyta</taxon>
        <taxon>Magnoliopsida</taxon>
        <taxon>eudicotyledons</taxon>
        <taxon>Gunneridae</taxon>
        <taxon>Pentapetalae</taxon>
        <taxon>rosids</taxon>
        <taxon>fabids</taxon>
        <taxon>Malpighiales</taxon>
        <taxon>Rhizophoraceae</taxon>
        <taxon>Rhizophora</taxon>
    </lineage>
</organism>
<dbReference type="AlphaFoldDB" id="A0A2P2J916"/>
<accession>A0A2P2J916</accession>
<sequence>MKKKHQFLKLTKFMMNLKWWLNLILRQKKCKRSLMPRL</sequence>
<protein>
    <submittedName>
        <fullName evidence="1">Uncharacterized protein MANES_12G047900</fullName>
    </submittedName>
</protein>
<name>A0A2P2J916_RHIMU</name>
<evidence type="ECO:0000313" key="1">
    <source>
        <dbReference type="EMBL" id="MBW89972.1"/>
    </source>
</evidence>